<dbReference type="Gene3D" id="1.10.10.10">
    <property type="entry name" value="Winged helix-like DNA-binding domain superfamily/Winged helix DNA-binding domain"/>
    <property type="match status" value="1"/>
</dbReference>
<dbReference type="RefSeq" id="WP_136913726.1">
    <property type="nucleotide sequence ID" value="NZ_CP039371.1"/>
</dbReference>
<dbReference type="Proteomes" id="UP000298551">
    <property type="component" value="Chromosome"/>
</dbReference>
<dbReference type="PROSITE" id="PS50949">
    <property type="entry name" value="HTH_GNTR"/>
    <property type="match status" value="1"/>
</dbReference>
<reference evidence="6" key="1">
    <citation type="submission" date="2019-04" db="EMBL/GenBank/DDBJ databases">
        <title>Genome sequence of Pseudomonas putida 1290, an auxin catabolizing strain.</title>
        <authorList>
            <person name="Laird T.S."/>
            <person name="Leveau J.H.J."/>
        </authorList>
    </citation>
    <scope>NUCLEOTIDE SEQUENCE [LARGE SCALE GENOMIC DNA]</scope>
    <source>
        <strain evidence="6">1290</strain>
    </source>
</reference>
<dbReference type="AlphaFoldDB" id="A0A4D6X6A1"/>
<keyword evidence="1" id="KW-0805">Transcription regulation</keyword>
<name>A0A4D6X6A1_PSEPU</name>
<keyword evidence="3" id="KW-0804">Transcription</keyword>
<dbReference type="InterPro" id="IPR000524">
    <property type="entry name" value="Tscrpt_reg_HTH_GntR"/>
</dbReference>
<dbReference type="Pfam" id="PF00392">
    <property type="entry name" value="GntR"/>
    <property type="match status" value="1"/>
</dbReference>
<dbReference type="SMART" id="SM00345">
    <property type="entry name" value="HTH_GNTR"/>
    <property type="match status" value="1"/>
</dbReference>
<dbReference type="Pfam" id="PF07729">
    <property type="entry name" value="FCD"/>
    <property type="match status" value="1"/>
</dbReference>
<dbReference type="SUPFAM" id="SSF46785">
    <property type="entry name" value="Winged helix' DNA-binding domain"/>
    <property type="match status" value="1"/>
</dbReference>
<proteinExistence type="predicted"/>
<dbReference type="GO" id="GO:0003677">
    <property type="term" value="F:DNA binding"/>
    <property type="evidence" value="ECO:0007669"/>
    <property type="project" value="UniProtKB-KW"/>
</dbReference>
<dbReference type="InterPro" id="IPR036390">
    <property type="entry name" value="WH_DNA-bd_sf"/>
</dbReference>
<protein>
    <submittedName>
        <fullName evidence="5">GntR family transcriptional regulator</fullName>
    </submittedName>
</protein>
<dbReference type="InterPro" id="IPR011711">
    <property type="entry name" value="GntR_C"/>
</dbReference>
<dbReference type="GO" id="GO:0003700">
    <property type="term" value="F:DNA-binding transcription factor activity"/>
    <property type="evidence" value="ECO:0007669"/>
    <property type="project" value="InterPro"/>
</dbReference>
<evidence type="ECO:0000259" key="4">
    <source>
        <dbReference type="PROSITE" id="PS50949"/>
    </source>
</evidence>
<dbReference type="CDD" id="cd07377">
    <property type="entry name" value="WHTH_GntR"/>
    <property type="match status" value="1"/>
</dbReference>
<evidence type="ECO:0000313" key="5">
    <source>
        <dbReference type="EMBL" id="QCI11556.1"/>
    </source>
</evidence>
<dbReference type="PANTHER" id="PTHR43537:SF50">
    <property type="entry name" value="TRANSCRIPTIONAL REGULATORY PROTEIN"/>
    <property type="match status" value="1"/>
</dbReference>
<dbReference type="SUPFAM" id="SSF48008">
    <property type="entry name" value="GntR ligand-binding domain-like"/>
    <property type="match status" value="1"/>
</dbReference>
<dbReference type="OrthoDB" id="8689330at2"/>
<dbReference type="SMART" id="SM00895">
    <property type="entry name" value="FCD"/>
    <property type="match status" value="1"/>
</dbReference>
<evidence type="ECO:0000256" key="2">
    <source>
        <dbReference type="ARBA" id="ARBA00023125"/>
    </source>
</evidence>
<keyword evidence="2" id="KW-0238">DNA-binding</keyword>
<evidence type="ECO:0000256" key="3">
    <source>
        <dbReference type="ARBA" id="ARBA00023163"/>
    </source>
</evidence>
<accession>A0A4D6X6A1</accession>
<feature type="domain" description="HTH gntR-type" evidence="4">
    <location>
        <begin position="8"/>
        <end position="75"/>
    </location>
</feature>
<dbReference type="Gene3D" id="1.20.120.530">
    <property type="entry name" value="GntR ligand-binding domain-like"/>
    <property type="match status" value="1"/>
</dbReference>
<evidence type="ECO:0000256" key="1">
    <source>
        <dbReference type="ARBA" id="ARBA00023015"/>
    </source>
</evidence>
<dbReference type="PRINTS" id="PR00035">
    <property type="entry name" value="HTHGNTR"/>
</dbReference>
<dbReference type="EMBL" id="CP039371">
    <property type="protein sequence ID" value="QCI11556.1"/>
    <property type="molecule type" value="Genomic_DNA"/>
</dbReference>
<evidence type="ECO:0000313" key="6">
    <source>
        <dbReference type="Proteomes" id="UP000298551"/>
    </source>
</evidence>
<gene>
    <name evidence="5" type="ORF">E6B08_09235</name>
</gene>
<organism evidence="5 6">
    <name type="scientific">Pseudomonas putida</name>
    <name type="common">Arthrobacter siderocapsulatus</name>
    <dbReference type="NCBI Taxonomy" id="303"/>
    <lineage>
        <taxon>Bacteria</taxon>
        <taxon>Pseudomonadati</taxon>
        <taxon>Pseudomonadota</taxon>
        <taxon>Gammaproteobacteria</taxon>
        <taxon>Pseudomonadales</taxon>
        <taxon>Pseudomonadaceae</taxon>
        <taxon>Pseudomonas</taxon>
    </lineage>
</organism>
<sequence>MSEMVDATSINDAAYAALRQQIISGELSPGAPLSERALCERLEVSRTPLREAIKILAREGLIEISPTRRAKVASVTLDEAANMLTLLAALEGLSGEQACQKVLGEDIAELEALQASMRHSYEQKDLATYFELNQAIHLKILAIADNQVLSEMFNNLNARLRHVRKRLTPTQGRWAQAVEEHEQMLVHLKKGEGKKLRALMEDHLRNKIDVFLATMLQQGIVSTQR</sequence>
<dbReference type="PANTHER" id="PTHR43537">
    <property type="entry name" value="TRANSCRIPTIONAL REGULATOR, GNTR FAMILY"/>
    <property type="match status" value="1"/>
</dbReference>
<dbReference type="InterPro" id="IPR036388">
    <property type="entry name" value="WH-like_DNA-bd_sf"/>
</dbReference>
<dbReference type="InterPro" id="IPR008920">
    <property type="entry name" value="TF_FadR/GntR_C"/>
</dbReference>